<dbReference type="FunFam" id="3.20.20.80:FF:000015">
    <property type="entry name" value="Acidic endochitinase SE2"/>
    <property type="match status" value="1"/>
</dbReference>
<dbReference type="CDD" id="cd02877">
    <property type="entry name" value="GH18_hevamine_XipI_class_III"/>
    <property type="match status" value="1"/>
</dbReference>
<protein>
    <recommendedName>
        <fullName evidence="4">chitinase</fullName>
        <ecNumber evidence="4">3.2.1.14</ecNumber>
    </recommendedName>
</protein>
<evidence type="ECO:0000256" key="12">
    <source>
        <dbReference type="ARBA" id="ARBA00023326"/>
    </source>
</evidence>
<dbReference type="PANTHER" id="PTHR45708">
    <property type="entry name" value="ENDOCHITINASE"/>
    <property type="match status" value="1"/>
</dbReference>
<dbReference type="Proteomes" id="UP001190926">
    <property type="component" value="Unassembled WGS sequence"/>
</dbReference>
<dbReference type="InterPro" id="IPR001223">
    <property type="entry name" value="Glyco_hydro18_cat"/>
</dbReference>
<evidence type="ECO:0000256" key="7">
    <source>
        <dbReference type="ARBA" id="ARBA00022801"/>
    </source>
</evidence>
<dbReference type="SUPFAM" id="SSF51445">
    <property type="entry name" value="(Trans)glycosidases"/>
    <property type="match status" value="1"/>
</dbReference>
<keyword evidence="10" id="KW-0119">Carbohydrate metabolism</keyword>
<evidence type="ECO:0000313" key="16">
    <source>
        <dbReference type="EMBL" id="KAH6824258.1"/>
    </source>
</evidence>
<evidence type="ECO:0000256" key="9">
    <source>
        <dbReference type="ARBA" id="ARBA00023157"/>
    </source>
</evidence>
<sequence>MATYSHHTTLPLPLLFLITLTLFRSSEAAGIAVYWGQNSAEGILADACNTGNYQYVNIAYLSHFGNGETPVLNLAGHCNAAYGGCTSISNDIKTCQGRGIKVLLSIGGDSAGYILSNDDDVRDVAGYLWNNFLGGSSDSRPLGDAVLDGIDFDIQIGSDDPWDQLARALLSFNSEKKVYLSASPDCFIPDAGLDAAIQTGLFDFIWVKFYNSPDCEYDGNAGNVLARWNKWASQPGGQIFMGLPAEPEAAATGYMPPDVLNSQVLPVIKASNKYGGVMLWNRFYDDSLYSSAILPNI</sequence>
<keyword evidence="5" id="KW-0964">Secreted</keyword>
<dbReference type="Gene3D" id="3.20.20.80">
    <property type="entry name" value="Glycosidases"/>
    <property type="match status" value="1"/>
</dbReference>
<feature type="chain" id="PRO_5042254802" description="chitinase" evidence="14">
    <location>
        <begin position="29"/>
        <end position="297"/>
    </location>
</feature>
<evidence type="ECO:0000256" key="6">
    <source>
        <dbReference type="ARBA" id="ARBA00022729"/>
    </source>
</evidence>
<comment type="similarity">
    <text evidence="3">Belongs to the glycosyl hydrolase 18 family. Chitinase class II subfamily.</text>
</comment>
<evidence type="ECO:0000256" key="1">
    <source>
        <dbReference type="ARBA" id="ARBA00000822"/>
    </source>
</evidence>
<keyword evidence="9" id="KW-1015">Disulfide bond</keyword>
<evidence type="ECO:0000256" key="10">
    <source>
        <dbReference type="ARBA" id="ARBA00023277"/>
    </source>
</evidence>
<dbReference type="GO" id="GO:0008843">
    <property type="term" value="F:endochitinase activity"/>
    <property type="evidence" value="ECO:0007669"/>
    <property type="project" value="UniProtKB-EC"/>
</dbReference>
<evidence type="ECO:0000256" key="14">
    <source>
        <dbReference type="SAM" id="SignalP"/>
    </source>
</evidence>
<evidence type="ECO:0000313" key="17">
    <source>
        <dbReference type="Proteomes" id="UP001190926"/>
    </source>
</evidence>
<dbReference type="PROSITE" id="PS51910">
    <property type="entry name" value="GH18_2"/>
    <property type="match status" value="1"/>
</dbReference>
<dbReference type="AlphaFoldDB" id="A0AAD4P2A1"/>
<evidence type="ECO:0000259" key="15">
    <source>
        <dbReference type="PROSITE" id="PS51910"/>
    </source>
</evidence>
<comment type="caution">
    <text evidence="16">The sequence shown here is derived from an EMBL/GenBank/DDBJ whole genome shotgun (WGS) entry which is preliminary data.</text>
</comment>
<dbReference type="GO" id="GO:0006032">
    <property type="term" value="P:chitin catabolic process"/>
    <property type="evidence" value="ECO:0007669"/>
    <property type="project" value="UniProtKB-KW"/>
</dbReference>
<proteinExistence type="inferred from homology"/>
<evidence type="ECO:0000256" key="5">
    <source>
        <dbReference type="ARBA" id="ARBA00022525"/>
    </source>
</evidence>
<gene>
    <name evidence="16" type="ORF">C2S53_019198</name>
</gene>
<accession>A0AAD4P2A1</accession>
<evidence type="ECO:0000256" key="11">
    <source>
        <dbReference type="ARBA" id="ARBA00023295"/>
    </source>
</evidence>
<comment type="function">
    <text evidence="13">This protein functions as a defense against chitin containing fungal pathogens.</text>
</comment>
<dbReference type="EC" id="3.2.1.14" evidence="4"/>
<dbReference type="GO" id="GO:0005576">
    <property type="term" value="C:extracellular region"/>
    <property type="evidence" value="ECO:0007669"/>
    <property type="project" value="UniProtKB-SubCell"/>
</dbReference>
<comment type="catalytic activity">
    <reaction evidence="1">
        <text>Random endo-hydrolysis of N-acetyl-beta-D-glucosaminide (1-&gt;4)-beta-linkages in chitin and chitodextrins.</text>
        <dbReference type="EC" id="3.2.1.14"/>
    </reaction>
</comment>
<feature type="signal peptide" evidence="14">
    <location>
        <begin position="1"/>
        <end position="28"/>
    </location>
</feature>
<dbReference type="InterPro" id="IPR050542">
    <property type="entry name" value="Glycosyl_Hydrlase18_Chitinase"/>
</dbReference>
<organism evidence="16 17">
    <name type="scientific">Perilla frutescens var. hirtella</name>
    <name type="common">Perilla citriodora</name>
    <name type="synonym">Perilla setoyensis</name>
    <dbReference type="NCBI Taxonomy" id="608512"/>
    <lineage>
        <taxon>Eukaryota</taxon>
        <taxon>Viridiplantae</taxon>
        <taxon>Streptophyta</taxon>
        <taxon>Embryophyta</taxon>
        <taxon>Tracheophyta</taxon>
        <taxon>Spermatophyta</taxon>
        <taxon>Magnoliopsida</taxon>
        <taxon>eudicotyledons</taxon>
        <taxon>Gunneridae</taxon>
        <taxon>Pentapetalae</taxon>
        <taxon>asterids</taxon>
        <taxon>lamiids</taxon>
        <taxon>Lamiales</taxon>
        <taxon>Lamiaceae</taxon>
        <taxon>Nepetoideae</taxon>
        <taxon>Elsholtzieae</taxon>
        <taxon>Perilla</taxon>
    </lineage>
</organism>
<keyword evidence="11" id="KW-0326">Glycosidase</keyword>
<evidence type="ECO:0000256" key="3">
    <source>
        <dbReference type="ARBA" id="ARBA00009121"/>
    </source>
</evidence>
<dbReference type="PANTHER" id="PTHR45708:SF22">
    <property type="entry name" value="ACIDIC ENDOCHITINASE"/>
    <property type="match status" value="1"/>
</dbReference>
<keyword evidence="17" id="KW-1185">Reference proteome</keyword>
<comment type="subcellular location">
    <subcellularLocation>
        <location evidence="2">Secreted</location>
    </subcellularLocation>
</comment>
<dbReference type="InterPro" id="IPR045321">
    <property type="entry name" value="Cts1-like"/>
</dbReference>
<evidence type="ECO:0000256" key="2">
    <source>
        <dbReference type="ARBA" id="ARBA00004613"/>
    </source>
</evidence>
<evidence type="ECO:0000256" key="8">
    <source>
        <dbReference type="ARBA" id="ARBA00023024"/>
    </source>
</evidence>
<feature type="domain" description="GH18" evidence="15">
    <location>
        <begin position="29"/>
        <end position="297"/>
    </location>
</feature>
<dbReference type="Pfam" id="PF00704">
    <property type="entry name" value="Glyco_hydro_18"/>
    <property type="match status" value="1"/>
</dbReference>
<keyword evidence="7" id="KW-0378">Hydrolase</keyword>
<keyword evidence="6 14" id="KW-0732">Signal</keyword>
<dbReference type="InterPro" id="IPR017853">
    <property type="entry name" value="GH"/>
</dbReference>
<evidence type="ECO:0000256" key="4">
    <source>
        <dbReference type="ARBA" id="ARBA00012729"/>
    </source>
</evidence>
<evidence type="ECO:0000256" key="13">
    <source>
        <dbReference type="ARBA" id="ARBA00059418"/>
    </source>
</evidence>
<keyword evidence="12" id="KW-0624">Polysaccharide degradation</keyword>
<keyword evidence="8" id="KW-0146">Chitin degradation</keyword>
<dbReference type="GO" id="GO:0000272">
    <property type="term" value="P:polysaccharide catabolic process"/>
    <property type="evidence" value="ECO:0007669"/>
    <property type="project" value="UniProtKB-KW"/>
</dbReference>
<reference evidence="16 17" key="1">
    <citation type="journal article" date="2021" name="Nat. Commun.">
        <title>Incipient diploidization of the medicinal plant Perilla within 10,000 years.</title>
        <authorList>
            <person name="Zhang Y."/>
            <person name="Shen Q."/>
            <person name="Leng L."/>
            <person name="Zhang D."/>
            <person name="Chen S."/>
            <person name="Shi Y."/>
            <person name="Ning Z."/>
            <person name="Chen S."/>
        </authorList>
    </citation>
    <scope>NUCLEOTIDE SEQUENCE [LARGE SCALE GENOMIC DNA]</scope>
    <source>
        <strain evidence="17">cv. PC099</strain>
    </source>
</reference>
<dbReference type="EMBL" id="SDAM02000390">
    <property type="protein sequence ID" value="KAH6824258.1"/>
    <property type="molecule type" value="Genomic_DNA"/>
</dbReference>
<name>A0AAD4P2A1_PERFH</name>